<evidence type="ECO:0000313" key="1">
    <source>
        <dbReference type="EMBL" id="ACL11728.1"/>
    </source>
</evidence>
<dbReference type="STRING" id="490899.DKAM_1402"/>
<accession>B8D6J7</accession>
<dbReference type="SUPFAM" id="SSF51735">
    <property type="entry name" value="NAD(P)-binding Rossmann-fold domains"/>
    <property type="match status" value="1"/>
</dbReference>
<proteinExistence type="predicted"/>
<sequence>MKAVEYVFNKYNSINVLVNNAGIGFTGRSIEEQTLEE</sequence>
<dbReference type="Proteomes" id="UP000006903">
    <property type="component" value="Chromosome"/>
</dbReference>
<dbReference type="AlphaFoldDB" id="B8D6J7"/>
<evidence type="ECO:0000313" key="2">
    <source>
        <dbReference type="Proteomes" id="UP000006903"/>
    </source>
</evidence>
<protein>
    <submittedName>
        <fullName evidence="1">3-ketoacyl-(Acyl-carrier-protein) reductase</fullName>
    </submittedName>
</protein>
<dbReference type="Gene3D" id="3.40.50.720">
    <property type="entry name" value="NAD(P)-binding Rossmann-like Domain"/>
    <property type="match status" value="1"/>
</dbReference>
<organism evidence="1 2">
    <name type="scientific">Desulfurococcus amylolyticus (strain DSM 18924 / JCM 16383 / VKM B-2413 / 1221n)</name>
    <name type="common">Desulfurococcus kamchatkensis</name>
    <dbReference type="NCBI Taxonomy" id="490899"/>
    <lineage>
        <taxon>Archaea</taxon>
        <taxon>Thermoproteota</taxon>
        <taxon>Thermoprotei</taxon>
        <taxon>Desulfurococcales</taxon>
        <taxon>Desulfurococcaceae</taxon>
        <taxon>Desulfurococcus</taxon>
    </lineage>
</organism>
<dbReference type="KEGG" id="dka:DKAM_1402"/>
<dbReference type="HOGENOM" id="CLU_3338273_0_0_2"/>
<name>B8D6J7_DESA1</name>
<reference evidence="1 2" key="1">
    <citation type="journal article" date="2009" name="J. Bacteriol.">
        <title>Complete genome sequence of the anaerobic, protein-degrading hyperthermophilic crenarchaeon Desulfurococcus kamchatkensis.</title>
        <authorList>
            <person name="Ravin N.V."/>
            <person name="Mardanov A.V."/>
            <person name="Beletsky A.V."/>
            <person name="Kublanov I.V."/>
            <person name="Kolganova T.V."/>
            <person name="Lebedinsky A.V."/>
            <person name="Chernyh N.A."/>
            <person name="Bonch-Osmolovskaya E.A."/>
            <person name="Skryabin K.G."/>
        </authorList>
    </citation>
    <scope>NUCLEOTIDE SEQUENCE [LARGE SCALE GENOMIC DNA]</scope>
    <source>
        <strain evidence="2">DSM 18924 / JCM 16383 / VKM B-2413 / 1221n</strain>
    </source>
</reference>
<gene>
    <name evidence="1" type="ordered locus">DKAM_1402</name>
</gene>
<dbReference type="InterPro" id="IPR036291">
    <property type="entry name" value="NAD(P)-bd_dom_sf"/>
</dbReference>
<dbReference type="EMBL" id="CP001140">
    <property type="protein sequence ID" value="ACL11728.1"/>
    <property type="molecule type" value="Genomic_DNA"/>
</dbReference>